<dbReference type="Proteomes" id="UP000661077">
    <property type="component" value="Unassembled WGS sequence"/>
</dbReference>
<dbReference type="PANTHER" id="PTHR43031">
    <property type="entry name" value="FAD-DEPENDENT OXIDOREDUCTASE"/>
    <property type="match status" value="1"/>
</dbReference>
<dbReference type="EMBL" id="JAEVLS010000006">
    <property type="protein sequence ID" value="MBM0107917.1"/>
    <property type="molecule type" value="Genomic_DNA"/>
</dbReference>
<sequence length="113" mass="12471">MSTPQPIVEITPTEFVARRQRGDALTLLDVREAWELGVASVPADQQVVHIPMGEVADRLGELDRNKEVAVLCRSGRRSLEVAKFLQQNGFQTVNVAGGILAWSRELDATIPTY</sequence>
<dbReference type="RefSeq" id="WP_203170029.1">
    <property type="nucleotide sequence ID" value="NZ_JAEVLS010000006.1"/>
</dbReference>
<dbReference type="Gene3D" id="3.40.250.10">
    <property type="entry name" value="Rhodanese-like domain"/>
    <property type="match status" value="1"/>
</dbReference>
<dbReference type="InterPro" id="IPR050229">
    <property type="entry name" value="GlpE_sulfurtransferase"/>
</dbReference>
<reference evidence="2 3" key="1">
    <citation type="journal article" date="2021" name="Int. J. Syst. Evol. Microbiol.">
        <title>Steroidobacter gossypii sp. nov., isolated from soil of cotton cropping field.</title>
        <authorList>
            <person name="Huang R."/>
            <person name="Yang S."/>
            <person name="Zhen C."/>
            <person name="Liu W."/>
        </authorList>
    </citation>
    <scope>NUCLEOTIDE SEQUENCE [LARGE SCALE GENOMIC DNA]</scope>
    <source>
        <strain evidence="2 3">S1-65</strain>
    </source>
</reference>
<evidence type="ECO:0000313" key="3">
    <source>
        <dbReference type="Proteomes" id="UP000661077"/>
    </source>
</evidence>
<dbReference type="InterPro" id="IPR036873">
    <property type="entry name" value="Rhodanese-like_dom_sf"/>
</dbReference>
<evidence type="ECO:0000313" key="2">
    <source>
        <dbReference type="EMBL" id="MBM0107917.1"/>
    </source>
</evidence>
<protein>
    <submittedName>
        <fullName evidence="2">Sulfurtransferase</fullName>
    </submittedName>
</protein>
<keyword evidence="3" id="KW-1185">Reference proteome</keyword>
<gene>
    <name evidence="2" type="ORF">JM946_24550</name>
</gene>
<dbReference type="PROSITE" id="PS50206">
    <property type="entry name" value="RHODANESE_3"/>
    <property type="match status" value="1"/>
</dbReference>
<comment type="caution">
    <text evidence="2">The sequence shown here is derived from an EMBL/GenBank/DDBJ whole genome shotgun (WGS) entry which is preliminary data.</text>
</comment>
<organism evidence="2 3">
    <name type="scientific">Steroidobacter gossypii</name>
    <dbReference type="NCBI Taxonomy" id="2805490"/>
    <lineage>
        <taxon>Bacteria</taxon>
        <taxon>Pseudomonadati</taxon>
        <taxon>Pseudomonadota</taxon>
        <taxon>Gammaproteobacteria</taxon>
        <taxon>Steroidobacterales</taxon>
        <taxon>Steroidobacteraceae</taxon>
        <taxon>Steroidobacter</taxon>
    </lineage>
</organism>
<dbReference type="Pfam" id="PF00581">
    <property type="entry name" value="Rhodanese"/>
    <property type="match status" value="1"/>
</dbReference>
<proteinExistence type="predicted"/>
<dbReference type="InterPro" id="IPR001763">
    <property type="entry name" value="Rhodanese-like_dom"/>
</dbReference>
<dbReference type="SMART" id="SM00450">
    <property type="entry name" value="RHOD"/>
    <property type="match status" value="1"/>
</dbReference>
<name>A0ABS1X3X7_9GAMM</name>
<feature type="domain" description="Rhodanese" evidence="1">
    <location>
        <begin position="21"/>
        <end position="111"/>
    </location>
</feature>
<evidence type="ECO:0000259" key="1">
    <source>
        <dbReference type="PROSITE" id="PS50206"/>
    </source>
</evidence>
<dbReference type="PANTHER" id="PTHR43031:SF17">
    <property type="entry name" value="SULFURTRANSFERASE YTWF-RELATED"/>
    <property type="match status" value="1"/>
</dbReference>
<accession>A0ABS1X3X7</accession>
<dbReference type="SUPFAM" id="SSF52821">
    <property type="entry name" value="Rhodanese/Cell cycle control phosphatase"/>
    <property type="match status" value="1"/>
</dbReference>